<name>A0A0M0KVJ0_9BACI</name>
<accession>A0A0M0KVJ0</accession>
<protein>
    <submittedName>
        <fullName evidence="1">Uncharacterized protein</fullName>
    </submittedName>
</protein>
<comment type="caution">
    <text evidence="1">The sequence shown here is derived from an EMBL/GenBank/DDBJ whole genome shotgun (WGS) entry which is preliminary data.</text>
</comment>
<evidence type="ECO:0000313" key="1">
    <source>
        <dbReference type="EMBL" id="KOO42836.1"/>
    </source>
</evidence>
<dbReference type="AlphaFoldDB" id="A0A0M0KVJ0"/>
<dbReference type="EMBL" id="LILC01000023">
    <property type="protein sequence ID" value="KOO42836.1"/>
    <property type="molecule type" value="Genomic_DNA"/>
</dbReference>
<dbReference type="STRING" id="284581.AMD01_16985"/>
<evidence type="ECO:0000313" key="2">
    <source>
        <dbReference type="Proteomes" id="UP000037558"/>
    </source>
</evidence>
<proteinExistence type="predicted"/>
<sequence length="186" mass="21392">MKFKLKITTYEYPDSLISDIQTGEIEYSLWGRLDFMINETTFFQNADGLSEEEMGTSSISSLGLTIPVHGFMCSFLEKINDIGNKAIIVEEGQIDKELVMKIKKEDIVFAIRHKRASKVHWYDGEKISRSEKMPITKYNSVPIDVFKQGMMGGIQEYLDKTLSEFPSLKQAEEFNDLYKQVSNYIS</sequence>
<dbReference type="RefSeq" id="WP_053402636.1">
    <property type="nucleotide sequence ID" value="NZ_LILC01000023.1"/>
</dbReference>
<dbReference type="Proteomes" id="UP000037558">
    <property type="component" value="Unassembled WGS sequence"/>
</dbReference>
<organism evidence="1 2">
    <name type="scientific">Priestia koreensis</name>
    <dbReference type="NCBI Taxonomy" id="284581"/>
    <lineage>
        <taxon>Bacteria</taxon>
        <taxon>Bacillati</taxon>
        <taxon>Bacillota</taxon>
        <taxon>Bacilli</taxon>
        <taxon>Bacillales</taxon>
        <taxon>Bacillaceae</taxon>
        <taxon>Priestia</taxon>
    </lineage>
</organism>
<gene>
    <name evidence="1" type="ORF">AMD01_16985</name>
</gene>
<dbReference type="PATRIC" id="fig|284581.3.peg.2902"/>
<reference evidence="2" key="1">
    <citation type="submission" date="2015-08" db="EMBL/GenBank/DDBJ databases">
        <title>Fjat-14210 dsm16467.</title>
        <authorList>
            <person name="Liu B."/>
            <person name="Wang J."/>
            <person name="Zhu Y."/>
            <person name="Liu G."/>
            <person name="Chen Q."/>
            <person name="Chen Z."/>
            <person name="Lan J."/>
            <person name="Che J."/>
            <person name="Ge C."/>
            <person name="Shi H."/>
            <person name="Pan Z."/>
            <person name="Liu X."/>
        </authorList>
    </citation>
    <scope>NUCLEOTIDE SEQUENCE [LARGE SCALE GENOMIC DNA]</scope>
    <source>
        <strain evidence="2">DSM 16467</strain>
    </source>
</reference>
<keyword evidence="2" id="KW-1185">Reference proteome</keyword>